<evidence type="ECO:0000313" key="1">
    <source>
        <dbReference type="EMBL" id="KAI3744859.1"/>
    </source>
</evidence>
<proteinExistence type="predicted"/>
<reference evidence="1 2" key="2">
    <citation type="journal article" date="2022" name="Mol. Ecol. Resour.">
        <title>The genomes of chicory, endive, great burdock and yacon provide insights into Asteraceae paleo-polyploidization history and plant inulin production.</title>
        <authorList>
            <person name="Fan W."/>
            <person name="Wang S."/>
            <person name="Wang H."/>
            <person name="Wang A."/>
            <person name="Jiang F."/>
            <person name="Liu H."/>
            <person name="Zhao H."/>
            <person name="Xu D."/>
            <person name="Zhang Y."/>
        </authorList>
    </citation>
    <scope>NUCLEOTIDE SEQUENCE [LARGE SCALE GENOMIC DNA]</scope>
    <source>
        <strain evidence="2">cv. Yunnan</strain>
        <tissue evidence="1">Leaves</tissue>
    </source>
</reference>
<organism evidence="1 2">
    <name type="scientific">Smallanthus sonchifolius</name>
    <dbReference type="NCBI Taxonomy" id="185202"/>
    <lineage>
        <taxon>Eukaryota</taxon>
        <taxon>Viridiplantae</taxon>
        <taxon>Streptophyta</taxon>
        <taxon>Embryophyta</taxon>
        <taxon>Tracheophyta</taxon>
        <taxon>Spermatophyta</taxon>
        <taxon>Magnoliopsida</taxon>
        <taxon>eudicotyledons</taxon>
        <taxon>Gunneridae</taxon>
        <taxon>Pentapetalae</taxon>
        <taxon>asterids</taxon>
        <taxon>campanulids</taxon>
        <taxon>Asterales</taxon>
        <taxon>Asteraceae</taxon>
        <taxon>Asteroideae</taxon>
        <taxon>Heliantheae alliance</taxon>
        <taxon>Millerieae</taxon>
        <taxon>Smallanthus</taxon>
    </lineage>
</organism>
<sequence>MNFVLLLNFLANFNVSFAISHNLPIFENSIRQFWVTAARVSINNVVHITATVYNQEVLISEALIREVLQFNDNHEAPVEYSNIFICESFRRMGHPDEFKSRQIIKTFLAPHWRYIVHVMIHCISIRKGGFHSANAMVASATLGLIKGRAYNFSGLVFKQMIENLTGKVKEKFLVYPRFLQMIINHLHPNLPQEGPLLVMDHMISKTLTYMKSTSARSNRIIVNIPLFGNVTGEDEPEVSDVEPEQVIESSSSKEEEEQEQEQGGQENQGAEIEVEQEVQQEQEAEQPIVEAHFFDQEIENLEPLNFQEQAENVEVHANIEVEDSESEEIVEPSPSSSKRPADSESDYELEEPRAKKIKIGIESFTTSSESLFGSPRQPSPPPSPIHNIPSPQPSPQPTPPPVSPVHETSPFVPRVKSLNLEVKKLHDQIAKIDEVIKGLNTDLNEYKEEVKDLKLEL</sequence>
<dbReference type="Proteomes" id="UP001056120">
    <property type="component" value="Linkage Group LG19"/>
</dbReference>
<gene>
    <name evidence="1" type="ORF">L1987_57955</name>
</gene>
<dbReference type="EMBL" id="CM042036">
    <property type="protein sequence ID" value="KAI3744859.1"/>
    <property type="molecule type" value="Genomic_DNA"/>
</dbReference>
<name>A0ACB9DE05_9ASTR</name>
<reference evidence="2" key="1">
    <citation type="journal article" date="2022" name="Mol. Ecol. Resour.">
        <title>The genomes of chicory, endive, great burdock and yacon provide insights into Asteraceae palaeo-polyploidization history and plant inulin production.</title>
        <authorList>
            <person name="Fan W."/>
            <person name="Wang S."/>
            <person name="Wang H."/>
            <person name="Wang A."/>
            <person name="Jiang F."/>
            <person name="Liu H."/>
            <person name="Zhao H."/>
            <person name="Xu D."/>
            <person name="Zhang Y."/>
        </authorList>
    </citation>
    <scope>NUCLEOTIDE SEQUENCE [LARGE SCALE GENOMIC DNA]</scope>
    <source>
        <strain evidence="2">cv. Yunnan</strain>
    </source>
</reference>
<protein>
    <submittedName>
        <fullName evidence="1">Uncharacterized protein</fullName>
    </submittedName>
</protein>
<accession>A0ACB9DE05</accession>
<evidence type="ECO:0000313" key="2">
    <source>
        <dbReference type="Proteomes" id="UP001056120"/>
    </source>
</evidence>
<comment type="caution">
    <text evidence="1">The sequence shown here is derived from an EMBL/GenBank/DDBJ whole genome shotgun (WGS) entry which is preliminary data.</text>
</comment>
<keyword evidence="2" id="KW-1185">Reference proteome</keyword>